<keyword evidence="7" id="KW-1278">Translocase</keyword>
<comment type="caution">
    <text evidence="10">The sequence shown here is derived from an EMBL/GenBank/DDBJ whole genome shotgun (WGS) entry which is preliminary data.</text>
</comment>
<comment type="subcellular location">
    <subcellularLocation>
        <location evidence="1">Cytoplasm</location>
    </subcellularLocation>
</comment>
<reference evidence="10 11" key="1">
    <citation type="submission" date="2014-01" db="EMBL/GenBank/DDBJ databases">
        <title>Roseivivax isoporae LMG 25204 Genome Sequencing.</title>
        <authorList>
            <person name="Lai Q."/>
            <person name="Li G."/>
            <person name="Shao Z."/>
        </authorList>
    </citation>
    <scope>NUCLEOTIDE SEQUENCE [LARGE SCALE GENOMIC DNA]</scope>
    <source>
        <strain evidence="10 11">LMG 25204</strain>
    </source>
</reference>
<dbReference type="GO" id="GO:0030257">
    <property type="term" value="C:type III protein secretion system complex"/>
    <property type="evidence" value="ECO:0007669"/>
    <property type="project" value="InterPro"/>
</dbReference>
<evidence type="ECO:0000256" key="2">
    <source>
        <dbReference type="ARBA" id="ARBA00022448"/>
    </source>
</evidence>
<keyword evidence="3" id="KW-0963">Cytoplasm</keyword>
<dbReference type="Pfam" id="PF18269">
    <property type="entry name" value="T3SS_ATPase_C"/>
    <property type="match status" value="1"/>
</dbReference>
<dbReference type="GO" id="GO:0030254">
    <property type="term" value="P:protein secretion by the type III secretion system"/>
    <property type="evidence" value="ECO:0007669"/>
    <property type="project" value="InterPro"/>
</dbReference>
<dbReference type="InterPro" id="IPR005714">
    <property type="entry name" value="ATPase_T3SS_FliI/YscN"/>
</dbReference>
<dbReference type="InterPro" id="IPR027417">
    <property type="entry name" value="P-loop_NTPase"/>
</dbReference>
<sequence length="455" mass="47662">MQTIFSTMRAAVEAVPNARRVGRVSAVIGLRLTVTGLDRALGIGTRCTVHGEAGPVPGEVVGVDAAGAHILPFGTWDGVGPGTPVEIGGAEEGLRAGPDWIGRVIDALGRPVDGRGPLPPAGRARPVRAAPPSAFARRPVGARLETGVRTLDVFAPLCHGQRMGIFAGSGVGKSTLMSMLARRAETDAIVVGLVGERGREVQDFIRTALGEEGLARSILVVATGDEAPLLRRQAAWTATAVAEALRDAGMRVLLMIDSVTRFAQAQREIGLSLGEPPAARGFPPSVFSELPQLLERAGPGSAGQGDITALYTVLVDGDDMNDPVADAVRGTLDGHLVLSRRIAERGRYPAVDLERSLSRMLPDCHSDTENAILGAARAAIARYTDMEELIRLGAYRRGTDAEVDRAILFAEAAEKFLAQGRGEATPAADAFAGLARLLDDAGWPRGLSAQPSQPA</sequence>
<dbReference type="GO" id="GO:0046933">
    <property type="term" value="F:proton-transporting ATP synthase activity, rotational mechanism"/>
    <property type="evidence" value="ECO:0007669"/>
    <property type="project" value="TreeGrafter"/>
</dbReference>
<dbReference type="NCBIfam" id="TIGR01026">
    <property type="entry name" value="fliI_yscN"/>
    <property type="match status" value="1"/>
</dbReference>
<dbReference type="eggNOG" id="COG1157">
    <property type="taxonomic scope" value="Bacteria"/>
</dbReference>
<gene>
    <name evidence="10" type="primary">fliI</name>
    <name evidence="10" type="ORF">RISW2_04195</name>
</gene>
<dbReference type="SMART" id="SM00382">
    <property type="entry name" value="AAA"/>
    <property type="match status" value="1"/>
</dbReference>
<evidence type="ECO:0000256" key="5">
    <source>
        <dbReference type="ARBA" id="ARBA00022840"/>
    </source>
</evidence>
<dbReference type="EMBL" id="JAME01000014">
    <property type="protein sequence ID" value="ETX28920.1"/>
    <property type="molecule type" value="Genomic_DNA"/>
</dbReference>
<evidence type="ECO:0000313" key="11">
    <source>
        <dbReference type="Proteomes" id="UP000023430"/>
    </source>
</evidence>
<dbReference type="SUPFAM" id="SSF52540">
    <property type="entry name" value="P-loop containing nucleoside triphosphate hydrolases"/>
    <property type="match status" value="1"/>
</dbReference>
<accession>X7F7Z1</accession>
<dbReference type="InterPro" id="IPR040627">
    <property type="entry name" value="T3SS_ATPase_C"/>
</dbReference>
<dbReference type="RefSeq" id="WP_244437545.1">
    <property type="nucleotide sequence ID" value="NZ_JAME01000014.1"/>
</dbReference>
<keyword evidence="4" id="KW-0547">Nucleotide-binding</keyword>
<dbReference type="FunFam" id="3.40.50.12240:FF:000002">
    <property type="entry name" value="Flagellum-specific ATP synthase FliI"/>
    <property type="match status" value="1"/>
</dbReference>
<name>X7F7Z1_9RHOB</name>
<dbReference type="InterPro" id="IPR003593">
    <property type="entry name" value="AAA+_ATPase"/>
</dbReference>
<dbReference type="GO" id="GO:0005737">
    <property type="term" value="C:cytoplasm"/>
    <property type="evidence" value="ECO:0007669"/>
    <property type="project" value="UniProtKB-SubCell"/>
</dbReference>
<feature type="compositionally biased region" description="Low complexity" evidence="8">
    <location>
        <begin position="121"/>
        <end position="132"/>
    </location>
</feature>
<dbReference type="GO" id="GO:0005524">
    <property type="term" value="F:ATP binding"/>
    <property type="evidence" value="ECO:0007669"/>
    <property type="project" value="UniProtKB-KW"/>
</dbReference>
<dbReference type="GO" id="GO:0016887">
    <property type="term" value="F:ATP hydrolysis activity"/>
    <property type="evidence" value="ECO:0007669"/>
    <property type="project" value="InterPro"/>
</dbReference>
<dbReference type="InterPro" id="IPR050053">
    <property type="entry name" value="ATPase_alpha/beta_chains"/>
</dbReference>
<feature type="region of interest" description="Disordered" evidence="8">
    <location>
        <begin position="112"/>
        <end position="132"/>
    </location>
</feature>
<organism evidence="10 11">
    <name type="scientific">Roseivivax isoporae LMG 25204</name>
    <dbReference type="NCBI Taxonomy" id="1449351"/>
    <lineage>
        <taxon>Bacteria</taxon>
        <taxon>Pseudomonadati</taxon>
        <taxon>Pseudomonadota</taxon>
        <taxon>Alphaproteobacteria</taxon>
        <taxon>Rhodobacterales</taxon>
        <taxon>Roseobacteraceae</taxon>
        <taxon>Roseivivax</taxon>
    </lineage>
</organism>
<keyword evidence="5" id="KW-0067">ATP-binding</keyword>
<keyword evidence="11" id="KW-1185">Reference proteome</keyword>
<feature type="domain" description="AAA+ ATPase" evidence="9">
    <location>
        <begin position="159"/>
        <end position="343"/>
    </location>
</feature>
<protein>
    <submittedName>
        <fullName evidence="10">ATP synthase</fullName>
    </submittedName>
</protein>
<dbReference type="CDD" id="cd01136">
    <property type="entry name" value="ATPase_flagellum-secretory_path_III"/>
    <property type="match status" value="1"/>
</dbReference>
<evidence type="ECO:0000256" key="8">
    <source>
        <dbReference type="SAM" id="MobiDB-lite"/>
    </source>
</evidence>
<dbReference type="PANTHER" id="PTHR15184:SF9">
    <property type="entry name" value="SPI-1 TYPE 3 SECRETION SYSTEM ATPASE"/>
    <property type="match status" value="1"/>
</dbReference>
<evidence type="ECO:0000256" key="7">
    <source>
        <dbReference type="ARBA" id="ARBA00022967"/>
    </source>
</evidence>
<dbReference type="Gene3D" id="3.40.50.12240">
    <property type="match status" value="1"/>
</dbReference>
<keyword evidence="6" id="KW-0653">Protein transport</keyword>
<evidence type="ECO:0000256" key="4">
    <source>
        <dbReference type="ARBA" id="ARBA00022741"/>
    </source>
</evidence>
<keyword evidence="2" id="KW-0813">Transport</keyword>
<dbReference type="Proteomes" id="UP000023430">
    <property type="component" value="Unassembled WGS sequence"/>
</dbReference>
<evidence type="ECO:0000256" key="1">
    <source>
        <dbReference type="ARBA" id="ARBA00004496"/>
    </source>
</evidence>
<dbReference type="PANTHER" id="PTHR15184">
    <property type="entry name" value="ATP SYNTHASE"/>
    <property type="match status" value="1"/>
</dbReference>
<proteinExistence type="predicted"/>
<dbReference type="STRING" id="1449351.RISW2_04195"/>
<evidence type="ECO:0000256" key="3">
    <source>
        <dbReference type="ARBA" id="ARBA00022490"/>
    </source>
</evidence>
<dbReference type="AlphaFoldDB" id="X7F7Z1"/>
<dbReference type="PATRIC" id="fig|1449351.3.peg.2190"/>
<dbReference type="Pfam" id="PF00006">
    <property type="entry name" value="ATP-synt_ab"/>
    <property type="match status" value="1"/>
</dbReference>
<evidence type="ECO:0000313" key="10">
    <source>
        <dbReference type="EMBL" id="ETX28920.1"/>
    </source>
</evidence>
<dbReference type="InterPro" id="IPR000194">
    <property type="entry name" value="ATPase_F1/V1/A1_a/bsu_nucl-bd"/>
</dbReference>
<evidence type="ECO:0000256" key="6">
    <source>
        <dbReference type="ARBA" id="ARBA00022927"/>
    </source>
</evidence>
<evidence type="ECO:0000259" key="9">
    <source>
        <dbReference type="SMART" id="SM00382"/>
    </source>
</evidence>